<reference evidence="4" key="2">
    <citation type="submission" date="2025-08" db="UniProtKB">
        <authorList>
            <consortium name="Ensembl"/>
        </authorList>
    </citation>
    <scope>IDENTIFICATION</scope>
</reference>
<dbReference type="AlphaFoldDB" id="A0A3B4DS51"/>
<evidence type="ECO:0000256" key="1">
    <source>
        <dbReference type="ARBA" id="ARBA00023157"/>
    </source>
</evidence>
<organism evidence="4 5">
    <name type="scientific">Pygocentrus nattereri</name>
    <name type="common">Red-bellied piranha</name>
    <dbReference type="NCBI Taxonomy" id="42514"/>
    <lineage>
        <taxon>Eukaryota</taxon>
        <taxon>Metazoa</taxon>
        <taxon>Chordata</taxon>
        <taxon>Craniata</taxon>
        <taxon>Vertebrata</taxon>
        <taxon>Euteleostomi</taxon>
        <taxon>Actinopterygii</taxon>
        <taxon>Neopterygii</taxon>
        <taxon>Teleostei</taxon>
        <taxon>Ostariophysi</taxon>
        <taxon>Characiformes</taxon>
        <taxon>Characoidei</taxon>
        <taxon>Pygocentrus</taxon>
    </lineage>
</organism>
<dbReference type="PROSITE" id="PS00615">
    <property type="entry name" value="C_TYPE_LECTIN_1"/>
    <property type="match status" value="2"/>
</dbReference>
<dbReference type="PANTHER" id="PTHR45784:SF3">
    <property type="entry name" value="C-TYPE LECTIN DOMAIN FAMILY 4 MEMBER K-LIKE-RELATED"/>
    <property type="match status" value="1"/>
</dbReference>
<keyword evidence="1" id="KW-1015">Disulfide bond</keyword>
<dbReference type="Ensembl" id="ENSPNAT00000005502.2">
    <property type="protein sequence ID" value="ENSPNAP00000026293.2"/>
    <property type="gene ID" value="ENSPNAG00000001837.2"/>
</dbReference>
<dbReference type="InterPro" id="IPR016187">
    <property type="entry name" value="CTDL_fold"/>
</dbReference>
<dbReference type="PROSITE" id="PS50041">
    <property type="entry name" value="C_TYPE_LECTIN_2"/>
    <property type="match status" value="3"/>
</dbReference>
<keyword evidence="5" id="KW-1185">Reference proteome</keyword>
<evidence type="ECO:0000259" key="3">
    <source>
        <dbReference type="PROSITE" id="PS50041"/>
    </source>
</evidence>
<reference evidence="4 5" key="1">
    <citation type="submission" date="2020-10" db="EMBL/GenBank/DDBJ databases">
        <title>Pygocentrus nattereri (red-bellied piranha) genome, fPygNat1, primary haplotype.</title>
        <authorList>
            <person name="Myers G."/>
            <person name="Meyer A."/>
            <person name="Karagic N."/>
            <person name="Pippel M."/>
            <person name="Winkler S."/>
            <person name="Tracey A."/>
            <person name="Wood J."/>
            <person name="Formenti G."/>
            <person name="Howe K."/>
            <person name="Fedrigo O."/>
            <person name="Jarvis E.D."/>
        </authorList>
    </citation>
    <scope>NUCLEOTIDE SEQUENCE [LARGE SCALE GENOMIC DNA]</scope>
</reference>
<evidence type="ECO:0000256" key="2">
    <source>
        <dbReference type="SAM" id="SignalP"/>
    </source>
</evidence>
<dbReference type="InterPro" id="IPR018378">
    <property type="entry name" value="C-type_lectin_CS"/>
</dbReference>
<dbReference type="CDD" id="cd00037">
    <property type="entry name" value="CLECT"/>
    <property type="match status" value="2"/>
</dbReference>
<keyword evidence="2" id="KW-0732">Signal</keyword>
<dbReference type="Gene3D" id="3.10.100.10">
    <property type="entry name" value="Mannose-Binding Protein A, subunit A"/>
    <property type="match status" value="3"/>
</dbReference>
<name>A0A3B4DS51_PYGNA</name>
<proteinExistence type="predicted"/>
<sequence>MDLKWITVIVIFSAVCGESSYVPYRYTFVKEEKSWTEAQSYCRQSNTHLATINNMEEMKDLSATLQSTARPIQRPVWIGLEKWNTGKWQWSLAEGDFHSEGDAYRNWSPGEPNSKGGKEFCVVMYKTDGTWLDDYCNTPRRFMCYDEKKTNTERYVLIYIEMTWRGAQSYCRNYYTDLASVRNQTENQQIKTAAQASHDYYLWIGLFSDSWKWSDQSTSSFRYWAPKEPDNYDGNENCAAVSVTTPDTAGGWYDAACEIELPFVCRENQLILIKQNLTWSEAQRYCKDNHVDLVSVHYEEIQLWVKEVAQNASTEHVWLGLRHTCTLSFWYWVSGFSICYQNWAPVNSTGGEDCSPVERTGAVQARGGQQWVSLPEDQELNFICLTYED</sequence>
<dbReference type="RefSeq" id="XP_037399325.1">
    <property type="nucleotide sequence ID" value="XM_037543428.1"/>
</dbReference>
<feature type="domain" description="C-type lectin" evidence="3">
    <location>
        <begin position="278"/>
        <end position="385"/>
    </location>
</feature>
<reference evidence="4" key="3">
    <citation type="submission" date="2025-09" db="UniProtKB">
        <authorList>
            <consortium name="Ensembl"/>
        </authorList>
    </citation>
    <scope>IDENTIFICATION</scope>
</reference>
<dbReference type="PANTHER" id="PTHR45784">
    <property type="entry name" value="C-TYPE LECTIN DOMAIN FAMILY 20 MEMBER A-RELATED"/>
    <property type="match status" value="1"/>
</dbReference>
<dbReference type="RefSeq" id="XP_037399324.1">
    <property type="nucleotide sequence ID" value="XM_037543427.1"/>
</dbReference>
<dbReference type="Proteomes" id="UP001501920">
    <property type="component" value="Chromosome 12"/>
</dbReference>
<dbReference type="SUPFAM" id="SSF56436">
    <property type="entry name" value="C-type lectin-like"/>
    <property type="match status" value="3"/>
</dbReference>
<dbReference type="Pfam" id="PF00059">
    <property type="entry name" value="Lectin_C"/>
    <property type="match status" value="3"/>
</dbReference>
<dbReference type="InterPro" id="IPR001304">
    <property type="entry name" value="C-type_lectin-like"/>
</dbReference>
<protein>
    <recommendedName>
        <fullName evidence="3">C-type lectin domain-containing protein</fullName>
    </recommendedName>
</protein>
<evidence type="ECO:0000313" key="5">
    <source>
        <dbReference type="Proteomes" id="UP001501920"/>
    </source>
</evidence>
<evidence type="ECO:0000313" key="4">
    <source>
        <dbReference type="Ensembl" id="ENSPNAP00000026293.2"/>
    </source>
</evidence>
<accession>A0A3B4DS51</accession>
<feature type="signal peptide" evidence="2">
    <location>
        <begin position="1"/>
        <end position="17"/>
    </location>
</feature>
<feature type="chain" id="PRO_5043971845" description="C-type lectin domain-containing protein" evidence="2">
    <location>
        <begin position="18"/>
        <end position="389"/>
    </location>
</feature>
<dbReference type="GeneTree" id="ENSGT01100000263473"/>
<dbReference type="GeneID" id="119264724"/>
<feature type="domain" description="C-type lectin" evidence="3">
    <location>
        <begin position="21"/>
        <end position="145"/>
    </location>
</feature>
<dbReference type="SMART" id="SM00034">
    <property type="entry name" value="CLECT"/>
    <property type="match status" value="3"/>
</dbReference>
<feature type="domain" description="C-type lectin" evidence="3">
    <location>
        <begin position="150"/>
        <end position="266"/>
    </location>
</feature>
<dbReference type="InterPro" id="IPR016186">
    <property type="entry name" value="C-type_lectin-like/link_sf"/>
</dbReference>